<organism evidence="2 3">
    <name type="scientific">Hamadaea flava</name>
    <dbReference type="NCBI Taxonomy" id="1742688"/>
    <lineage>
        <taxon>Bacteria</taxon>
        <taxon>Bacillati</taxon>
        <taxon>Actinomycetota</taxon>
        <taxon>Actinomycetes</taxon>
        <taxon>Micromonosporales</taxon>
        <taxon>Micromonosporaceae</taxon>
        <taxon>Hamadaea</taxon>
    </lineage>
</organism>
<reference evidence="3" key="1">
    <citation type="journal article" date="2019" name="Int. J. Syst. Evol. Microbiol.">
        <title>The Global Catalogue of Microorganisms (GCM) 10K type strain sequencing project: providing services to taxonomists for standard genome sequencing and annotation.</title>
        <authorList>
            <consortium name="The Broad Institute Genomics Platform"/>
            <consortium name="The Broad Institute Genome Sequencing Center for Infectious Disease"/>
            <person name="Wu L."/>
            <person name="Ma J."/>
        </authorList>
    </citation>
    <scope>NUCLEOTIDE SEQUENCE [LARGE SCALE GENOMIC DNA]</scope>
    <source>
        <strain evidence="3">CGMCC 4.7289</strain>
    </source>
</reference>
<dbReference type="EMBL" id="JBHSAY010000028">
    <property type="protein sequence ID" value="MFC4136073.1"/>
    <property type="molecule type" value="Genomic_DNA"/>
</dbReference>
<dbReference type="RefSeq" id="WP_253762736.1">
    <property type="nucleotide sequence ID" value="NZ_JAMZDZ010000001.1"/>
</dbReference>
<sequence length="46" mass="4747">MKVPTPIVTLLVGVLIAVIVAILSVRAKPEKPTEPYGAPAPVAVAR</sequence>
<evidence type="ECO:0000313" key="2">
    <source>
        <dbReference type="EMBL" id="MFC4136073.1"/>
    </source>
</evidence>
<proteinExistence type="predicted"/>
<gene>
    <name evidence="2" type="ORF">ACFOZ4_36165</name>
</gene>
<dbReference type="Proteomes" id="UP001595816">
    <property type="component" value="Unassembled WGS sequence"/>
</dbReference>
<protein>
    <submittedName>
        <fullName evidence="2">Uncharacterized protein</fullName>
    </submittedName>
</protein>
<keyword evidence="1" id="KW-1133">Transmembrane helix</keyword>
<name>A0ABV8M0H1_9ACTN</name>
<comment type="caution">
    <text evidence="2">The sequence shown here is derived from an EMBL/GenBank/DDBJ whole genome shotgun (WGS) entry which is preliminary data.</text>
</comment>
<keyword evidence="1" id="KW-0472">Membrane</keyword>
<evidence type="ECO:0000256" key="1">
    <source>
        <dbReference type="SAM" id="Phobius"/>
    </source>
</evidence>
<feature type="transmembrane region" description="Helical" evidence="1">
    <location>
        <begin position="6"/>
        <end position="25"/>
    </location>
</feature>
<accession>A0ABV8M0H1</accession>
<keyword evidence="3" id="KW-1185">Reference proteome</keyword>
<evidence type="ECO:0000313" key="3">
    <source>
        <dbReference type="Proteomes" id="UP001595816"/>
    </source>
</evidence>
<keyword evidence="1" id="KW-0812">Transmembrane</keyword>